<keyword evidence="2" id="KW-1185">Reference proteome</keyword>
<sequence length="112" mass="13204">MSNIANLFTFIEILVIMLQVDTFISDKGIGVGGRKLRYKRIQLLTEIQQKRETMIETAKKNGMASQETVRCSQELDQLIFEYQCVVKREKEQKKRMRISFREMILSWKKAVV</sequence>
<dbReference type="AlphaFoldDB" id="A0A366K1G6"/>
<dbReference type="InterPro" id="IPR018540">
    <property type="entry name" value="Spo0E-like"/>
</dbReference>
<accession>A0A366K1G6</accession>
<protein>
    <submittedName>
        <fullName evidence="1">Spo0E like sporulation regulatory protein</fullName>
    </submittedName>
</protein>
<dbReference type="STRING" id="1399.VL14_01420"/>
<dbReference type="Pfam" id="PF09388">
    <property type="entry name" value="SpoOE-like"/>
    <property type="match status" value="1"/>
</dbReference>
<name>A0A366K1G6_CYTFI</name>
<organism evidence="1 2">
    <name type="scientific">Cytobacillus firmus</name>
    <name type="common">Bacillus firmus</name>
    <dbReference type="NCBI Taxonomy" id="1399"/>
    <lineage>
        <taxon>Bacteria</taxon>
        <taxon>Bacillati</taxon>
        <taxon>Bacillota</taxon>
        <taxon>Bacilli</taxon>
        <taxon>Bacillales</taxon>
        <taxon>Bacillaceae</taxon>
        <taxon>Cytobacillus</taxon>
    </lineage>
</organism>
<evidence type="ECO:0000313" key="2">
    <source>
        <dbReference type="Proteomes" id="UP000252731"/>
    </source>
</evidence>
<dbReference type="SUPFAM" id="SSF140500">
    <property type="entry name" value="BAS1536-like"/>
    <property type="match status" value="1"/>
</dbReference>
<dbReference type="PANTHER" id="PTHR41263:SF1">
    <property type="entry name" value="ASPARTYL-PHOSPHATE PHOSPHATASE YISI"/>
    <property type="match status" value="1"/>
</dbReference>
<dbReference type="GO" id="GO:0043937">
    <property type="term" value="P:regulation of sporulation"/>
    <property type="evidence" value="ECO:0007669"/>
    <property type="project" value="InterPro"/>
</dbReference>
<dbReference type="EMBL" id="QNSF01000003">
    <property type="protein sequence ID" value="RBP94998.1"/>
    <property type="molecule type" value="Genomic_DNA"/>
</dbReference>
<dbReference type="Proteomes" id="UP000252731">
    <property type="component" value="Unassembled WGS sequence"/>
</dbReference>
<evidence type="ECO:0000313" key="1">
    <source>
        <dbReference type="EMBL" id="RBP94998.1"/>
    </source>
</evidence>
<reference evidence="1 2" key="1">
    <citation type="submission" date="2018-06" db="EMBL/GenBank/DDBJ databases">
        <title>Freshwater and sediment microbial communities from various areas in North America, analyzing microbe dynamics in response to fracking.</title>
        <authorList>
            <person name="Lamendella R."/>
        </authorList>
    </citation>
    <scope>NUCLEOTIDE SEQUENCE [LARGE SCALE GENOMIC DNA]</scope>
    <source>
        <strain evidence="1 2">14_TX</strain>
    </source>
</reference>
<dbReference type="Gene3D" id="4.10.280.10">
    <property type="entry name" value="Helix-loop-helix DNA-binding domain"/>
    <property type="match status" value="1"/>
</dbReference>
<dbReference type="PANTHER" id="PTHR41263">
    <property type="entry name" value="ASPARTYL-PHOSPHATE PHOSPHATASE YISI"/>
    <property type="match status" value="1"/>
</dbReference>
<gene>
    <name evidence="1" type="ORF">DFO70_10328</name>
</gene>
<dbReference type="InterPro" id="IPR037208">
    <property type="entry name" value="Spo0E-like_sf"/>
</dbReference>
<comment type="caution">
    <text evidence="1">The sequence shown here is derived from an EMBL/GenBank/DDBJ whole genome shotgun (WGS) entry which is preliminary data.</text>
</comment>
<dbReference type="GO" id="GO:0046983">
    <property type="term" value="F:protein dimerization activity"/>
    <property type="evidence" value="ECO:0007669"/>
    <property type="project" value="InterPro"/>
</dbReference>
<dbReference type="InterPro" id="IPR053028">
    <property type="entry name" value="Spo0E-like_phosphatase"/>
</dbReference>
<proteinExistence type="predicted"/>
<dbReference type="InterPro" id="IPR036638">
    <property type="entry name" value="HLH_DNA-bd_sf"/>
</dbReference>